<feature type="transmembrane region" description="Helical" evidence="9">
    <location>
        <begin position="124"/>
        <end position="150"/>
    </location>
</feature>
<proteinExistence type="inferred from homology"/>
<keyword evidence="5 9" id="KW-0812">Transmembrane</keyword>
<evidence type="ECO:0000313" key="12">
    <source>
        <dbReference type="Proteomes" id="UP000094336"/>
    </source>
</evidence>
<dbReference type="InterPro" id="IPR050524">
    <property type="entry name" value="APC_YAT"/>
</dbReference>
<gene>
    <name evidence="11" type="ORF">BABINDRAFT_162759</name>
</gene>
<feature type="domain" description="Amino acid permease/ SLC12A" evidence="10">
    <location>
        <begin position="93"/>
        <end position="550"/>
    </location>
</feature>
<keyword evidence="7 9" id="KW-1133">Transmembrane helix</keyword>
<evidence type="ECO:0000256" key="7">
    <source>
        <dbReference type="ARBA" id="ARBA00022989"/>
    </source>
</evidence>
<feature type="transmembrane region" description="Helical" evidence="9">
    <location>
        <begin position="202"/>
        <end position="221"/>
    </location>
</feature>
<feature type="transmembrane region" description="Helical" evidence="9">
    <location>
        <begin position="416"/>
        <end position="435"/>
    </location>
</feature>
<dbReference type="EMBL" id="KV454435">
    <property type="protein sequence ID" value="ODQ78553.1"/>
    <property type="molecule type" value="Genomic_DNA"/>
</dbReference>
<feature type="transmembrane region" description="Helical" evidence="9">
    <location>
        <begin position="373"/>
        <end position="395"/>
    </location>
</feature>
<dbReference type="PANTHER" id="PTHR43341">
    <property type="entry name" value="AMINO ACID PERMEASE"/>
    <property type="match status" value="1"/>
</dbReference>
<feature type="transmembrane region" description="Helical" evidence="9">
    <location>
        <begin position="523"/>
        <end position="543"/>
    </location>
</feature>
<keyword evidence="8 9" id="KW-0472">Membrane</keyword>
<dbReference type="RefSeq" id="XP_018983881.1">
    <property type="nucleotide sequence ID" value="XM_019129523.1"/>
</dbReference>
<evidence type="ECO:0000256" key="4">
    <source>
        <dbReference type="ARBA" id="ARBA00022475"/>
    </source>
</evidence>
<feature type="transmembrane region" description="Helical" evidence="9">
    <location>
        <begin position="274"/>
        <end position="295"/>
    </location>
</feature>
<dbReference type="Gene3D" id="1.20.1740.10">
    <property type="entry name" value="Amino acid/polyamine transporter I"/>
    <property type="match status" value="1"/>
</dbReference>
<evidence type="ECO:0000256" key="1">
    <source>
        <dbReference type="ARBA" id="ARBA00004651"/>
    </source>
</evidence>
<evidence type="ECO:0000259" key="10">
    <source>
        <dbReference type="Pfam" id="PF00324"/>
    </source>
</evidence>
<comment type="subcellular location">
    <subcellularLocation>
        <location evidence="1">Cell membrane</location>
        <topology evidence="1">Multi-pass membrane protein</topology>
    </subcellularLocation>
</comment>
<name>A0A1E3QLJ0_9ASCO</name>
<feature type="transmembrane region" description="Helical" evidence="9">
    <location>
        <begin position="171"/>
        <end position="196"/>
    </location>
</feature>
<dbReference type="STRING" id="984486.A0A1E3QLJ0"/>
<evidence type="ECO:0000313" key="11">
    <source>
        <dbReference type="EMBL" id="ODQ78553.1"/>
    </source>
</evidence>
<dbReference type="FunFam" id="1.20.1740.10:FF:000017">
    <property type="entry name" value="Amino acid permease"/>
    <property type="match status" value="1"/>
</dbReference>
<keyword evidence="12" id="KW-1185">Reference proteome</keyword>
<dbReference type="InterPro" id="IPR004762">
    <property type="entry name" value="Amino_acid_permease_fungi"/>
</dbReference>
<evidence type="ECO:0000256" key="6">
    <source>
        <dbReference type="ARBA" id="ARBA00022970"/>
    </source>
</evidence>
<evidence type="ECO:0000256" key="8">
    <source>
        <dbReference type="ARBA" id="ARBA00023136"/>
    </source>
</evidence>
<dbReference type="GO" id="GO:0015171">
    <property type="term" value="F:amino acid transmembrane transporter activity"/>
    <property type="evidence" value="ECO:0007669"/>
    <property type="project" value="TreeGrafter"/>
</dbReference>
<dbReference type="InterPro" id="IPR004841">
    <property type="entry name" value="AA-permease/SLC12A_dom"/>
</dbReference>
<feature type="transmembrane region" description="Helical" evidence="9">
    <location>
        <begin position="233"/>
        <end position="254"/>
    </location>
</feature>
<keyword evidence="3" id="KW-0813">Transport</keyword>
<evidence type="ECO:0000256" key="2">
    <source>
        <dbReference type="ARBA" id="ARBA00006983"/>
    </source>
</evidence>
<reference evidence="12" key="1">
    <citation type="submission" date="2016-05" db="EMBL/GenBank/DDBJ databases">
        <title>Comparative genomics of biotechnologically important yeasts.</title>
        <authorList>
            <consortium name="DOE Joint Genome Institute"/>
            <person name="Riley R."/>
            <person name="Haridas S."/>
            <person name="Wolfe K.H."/>
            <person name="Lopes M.R."/>
            <person name="Hittinger C.T."/>
            <person name="Goker M."/>
            <person name="Salamov A."/>
            <person name="Wisecaver J."/>
            <person name="Long T.M."/>
            <person name="Aerts A.L."/>
            <person name="Barry K."/>
            <person name="Choi C."/>
            <person name="Clum A."/>
            <person name="Coughlan A.Y."/>
            <person name="Deshpande S."/>
            <person name="Douglass A.P."/>
            <person name="Hanson S.J."/>
            <person name="Klenk H.-P."/>
            <person name="Labutti K."/>
            <person name="Lapidus A."/>
            <person name="Lindquist E."/>
            <person name="Lipzen A."/>
            <person name="Meier-Kolthoff J.P."/>
            <person name="Ohm R.A."/>
            <person name="Otillar R.P."/>
            <person name="Pangilinan J."/>
            <person name="Peng Y."/>
            <person name="Rokas A."/>
            <person name="Rosa C.A."/>
            <person name="Scheuner C."/>
            <person name="Sibirny A.A."/>
            <person name="Slot J.C."/>
            <person name="Stielow J.B."/>
            <person name="Sun H."/>
            <person name="Kurtzman C.P."/>
            <person name="Blackwell M."/>
            <person name="Grigoriev I.V."/>
            <person name="Jeffries T.W."/>
        </authorList>
    </citation>
    <scope>NUCLEOTIDE SEQUENCE [LARGE SCALE GENOMIC DNA]</scope>
    <source>
        <strain evidence="12">NRRL Y-12698</strain>
    </source>
</reference>
<keyword evidence="4" id="KW-1003">Cell membrane</keyword>
<evidence type="ECO:0000256" key="3">
    <source>
        <dbReference type="ARBA" id="ARBA00022448"/>
    </source>
</evidence>
<feature type="transmembrane region" description="Helical" evidence="9">
    <location>
        <begin position="316"/>
        <end position="337"/>
    </location>
</feature>
<dbReference type="PANTHER" id="PTHR43341:SF1">
    <property type="entry name" value="GENERAL AMINO-ACID PERMEASE GAP1"/>
    <property type="match status" value="1"/>
</dbReference>
<sequence>MPPLVKQDLGQLTAISSGTPLPKHDKYIAHDGPDDMQSFTGETAKIGGWQGFVDSFKQYKTEEISYDPNVSDLERAAIKNANSPLSRKLKGRHLQMIAIGSSIGTGLFVGSGSALHTGGPGGVLIAWFLIGIMMYSTVQGLGELAVAFPVSGGFNTYATRFIDPSIGFAVGWNYFLQFVTLMPLELVAASITIQYWNTTINPDVWVCIFYVVVITINFFGVKGYGEAEFVFSTIKVIAVIGFIILGIVLAAGGAPNGFSPGTQYWHVPGAFANGFKGVASTFITAAFSFGGTELIGLTAAETLNPRKMLPAAIKQVFWRITLFYFVSLTIITFLVPYNNLHLMGASSVDVTASPFVIAIEQGGISGLSSVMNAVILISVLSVGSSSVYATSRTLVGLAELGQAPKICGYIDRAGRPLVAIILTNVFGLLAFIAASGKQNEVFSWLLAISGLSSLFTWITINWAHLRFRRALKVQGRSTSELTFVSQAGIVGSLFGFGLVILVLVAQFWIALFPLGGPSSAENFFASYLGFLILLSCYFGHKLYTRNWKLQHRARDIDIDTGRKVEDIELLKQEIAVEKAAMSQRPVYYRWYKFWC</sequence>
<dbReference type="OrthoDB" id="3900342at2759"/>
<comment type="similarity">
    <text evidence="2">Belongs to the amino acid-polyamine-organocation (APC) superfamily. YAT (TC 2.A.3.10) family.</text>
</comment>
<dbReference type="GeneID" id="30147376"/>
<dbReference type="PROSITE" id="PS00218">
    <property type="entry name" value="AMINO_ACID_PERMEASE_1"/>
    <property type="match status" value="1"/>
</dbReference>
<evidence type="ECO:0000256" key="5">
    <source>
        <dbReference type="ARBA" id="ARBA00022692"/>
    </source>
</evidence>
<evidence type="ECO:0000256" key="9">
    <source>
        <dbReference type="SAM" id="Phobius"/>
    </source>
</evidence>
<accession>A0A1E3QLJ0</accession>
<feature type="transmembrane region" description="Helical" evidence="9">
    <location>
        <begin position="481"/>
        <end position="511"/>
    </location>
</feature>
<organism evidence="11 12">
    <name type="scientific">Babjeviella inositovora NRRL Y-12698</name>
    <dbReference type="NCBI Taxonomy" id="984486"/>
    <lineage>
        <taxon>Eukaryota</taxon>
        <taxon>Fungi</taxon>
        <taxon>Dikarya</taxon>
        <taxon>Ascomycota</taxon>
        <taxon>Saccharomycotina</taxon>
        <taxon>Pichiomycetes</taxon>
        <taxon>Serinales incertae sedis</taxon>
        <taxon>Babjeviella</taxon>
    </lineage>
</organism>
<dbReference type="NCBIfam" id="TIGR00913">
    <property type="entry name" value="2A0310"/>
    <property type="match status" value="1"/>
</dbReference>
<keyword evidence="6" id="KW-0029">Amino-acid transport</keyword>
<dbReference type="Proteomes" id="UP000094336">
    <property type="component" value="Unassembled WGS sequence"/>
</dbReference>
<protein>
    <recommendedName>
        <fullName evidence="10">Amino acid permease/ SLC12A domain-containing protein</fullName>
    </recommendedName>
</protein>
<feature type="transmembrane region" description="Helical" evidence="9">
    <location>
        <begin position="96"/>
        <end position="118"/>
    </location>
</feature>
<dbReference type="Pfam" id="PF00324">
    <property type="entry name" value="AA_permease"/>
    <property type="match status" value="1"/>
</dbReference>
<feature type="transmembrane region" description="Helical" evidence="9">
    <location>
        <begin position="441"/>
        <end position="460"/>
    </location>
</feature>
<dbReference type="InterPro" id="IPR004840">
    <property type="entry name" value="Amino_acid_permease_CS"/>
</dbReference>
<dbReference type="AlphaFoldDB" id="A0A1E3QLJ0"/>
<dbReference type="GO" id="GO:0005886">
    <property type="term" value="C:plasma membrane"/>
    <property type="evidence" value="ECO:0007669"/>
    <property type="project" value="UniProtKB-SubCell"/>
</dbReference>